<dbReference type="Pfam" id="PF04564">
    <property type="entry name" value="U-box"/>
    <property type="match status" value="1"/>
</dbReference>
<dbReference type="InterPro" id="IPR000225">
    <property type="entry name" value="Armadillo"/>
</dbReference>
<evidence type="ECO:0000259" key="9">
    <source>
        <dbReference type="PROSITE" id="PS51698"/>
    </source>
</evidence>
<dbReference type="FunFam" id="3.30.40.10:FF:000442">
    <property type="entry name" value="RING-type E3 ubiquitin transferase"/>
    <property type="match status" value="1"/>
</dbReference>
<dbReference type="GO" id="GO:0016567">
    <property type="term" value="P:protein ubiquitination"/>
    <property type="evidence" value="ECO:0007669"/>
    <property type="project" value="UniProtKB-UniPathway"/>
</dbReference>
<keyword evidence="5" id="KW-0677">Repeat</keyword>
<dbReference type="InterPro" id="IPR011989">
    <property type="entry name" value="ARM-like"/>
</dbReference>
<evidence type="ECO:0000313" key="11">
    <source>
        <dbReference type="Proteomes" id="UP000289738"/>
    </source>
</evidence>
<evidence type="ECO:0000256" key="7">
    <source>
        <dbReference type="PROSITE-ProRule" id="PRU00259"/>
    </source>
</evidence>
<dbReference type="SMART" id="SM00504">
    <property type="entry name" value="Ubox"/>
    <property type="match status" value="1"/>
</dbReference>
<comment type="catalytic activity">
    <reaction evidence="1">
        <text>S-ubiquitinyl-[E2 ubiquitin-conjugating enzyme]-L-cysteine + [acceptor protein]-L-lysine = [E2 ubiquitin-conjugating enzyme]-L-cysteine + N(6)-ubiquitinyl-[acceptor protein]-L-lysine.</text>
        <dbReference type="EC" id="2.3.2.27"/>
    </reaction>
</comment>
<feature type="region of interest" description="Disordered" evidence="8">
    <location>
        <begin position="718"/>
        <end position="769"/>
    </location>
</feature>
<dbReference type="InterPro" id="IPR057623">
    <property type="entry name" value="PUB12-19-like_N"/>
</dbReference>
<dbReference type="InterPro" id="IPR013083">
    <property type="entry name" value="Znf_RING/FYVE/PHD"/>
</dbReference>
<sequence length="932" mass="102625">MIGKTNGSGRRILTFPAVHPCVNVSLSTVIASLIALSRSISSFQWRTFPCNKRNARNAIRLVHLLQPFIDEIRENQSGLPDSATLSFSELHLTFQKLLFLLEDATREGARLTMLMESDRVATQFVVLSRSIATALDVFPFNSVHVSEEVRDQVVLLMRQARNAVFEVEVDDKKALTCVRSVLTRFENRVEPNEGDLRLVLDYIGVRKWSECNKEVKFLAAEIGFQSNSEEKSKVGFLCSLMGFMCYCRCLVMEVVDGEGGNSNPKPEAGRKISVEDEKILSGLNPDDFRCPISLELMSDPVTIETGHTYDRSSILKWFRSGNAICPKTGKKLISTELVPNLVLKRLIQQHCYVNGIPFITDLGKRKSGDITRTLHPGSFAAEGAMKMLASSLSARLENGTAIEEKNRAAFEMRLLSKTSIFNRSCLVEAGSVSHLLKMLSLRDSSAQENAIAALLNLSKYHKSRALMAESLGLALIVRVLKNGLKIEARQHAAAVLFYLASDAEYRKLIGEEPDAIPSLVRLIKDGSDRTKKNGLVAMYGILMNQHENHKRLLAAGGIPLLIDILRTCEKEDLLTDSLAILATLAEKNDGAMAILQWGVLHIAVQILSSSTSRMGKEHCVTLLLSLSMHGGVDVVADLVKSTSLMGSLYSQLSEGTSRASKKASALIKVLHDFSERRSSGFKPSVIPQEQFVHTTAEKPCLTNLMSPGSVNLRQHLGIHHSSRKNPSTNRTPHTGSRRSATTTTSPDSNQRRDKRTDTPDHRSLNRGTLVKIQVHRLNNHGRGQSFPRASSAYKRVSSRKRFGAQNDGNGRTGFQPVNVDELAELHLVAQNEVVLVRRECGVDGVRGIGQLDVEAVFGEEALLVELRRDYVGGSYGARSSAFRLFSGLLEASGGFQEQGEGGGGRFATGPRKFDMDASHPRNTYPSSYQADG</sequence>
<dbReference type="Pfam" id="PF25368">
    <property type="entry name" value="PUB10_N"/>
    <property type="match status" value="1"/>
</dbReference>
<dbReference type="SUPFAM" id="SSF57850">
    <property type="entry name" value="RING/U-box"/>
    <property type="match status" value="1"/>
</dbReference>
<dbReference type="Proteomes" id="UP000289738">
    <property type="component" value="Chromosome A05"/>
</dbReference>
<keyword evidence="4" id="KW-0808">Transferase</keyword>
<feature type="compositionally biased region" description="Polar residues" evidence="8">
    <location>
        <begin position="724"/>
        <end position="733"/>
    </location>
</feature>
<evidence type="ECO:0000313" key="10">
    <source>
        <dbReference type="EMBL" id="RYR59419.1"/>
    </source>
</evidence>
<dbReference type="InterPro" id="IPR058678">
    <property type="entry name" value="ARM_PUB"/>
</dbReference>
<dbReference type="Gene3D" id="3.30.40.10">
    <property type="entry name" value="Zinc/RING finger domain, C3HC4 (zinc finger)"/>
    <property type="match status" value="1"/>
</dbReference>
<dbReference type="InterPro" id="IPR045210">
    <property type="entry name" value="RING-Ubox_PUB"/>
</dbReference>
<accession>A0A445D8B7</accession>
<dbReference type="EMBL" id="SDMP01000005">
    <property type="protein sequence ID" value="RYR59419.1"/>
    <property type="molecule type" value="Genomic_DNA"/>
</dbReference>
<dbReference type="InterPro" id="IPR003613">
    <property type="entry name" value="Ubox_domain"/>
</dbReference>
<dbReference type="FunFam" id="1.25.10.10:FF:000485">
    <property type="entry name" value="RING-type E3 ubiquitin transferase"/>
    <property type="match status" value="1"/>
</dbReference>
<feature type="compositionally biased region" description="Polar residues" evidence="8">
    <location>
        <begin position="920"/>
        <end position="932"/>
    </location>
</feature>
<dbReference type="UniPathway" id="UPA00143"/>
<name>A0A445D8B7_ARAHY</name>
<feature type="region of interest" description="Disordered" evidence="8">
    <location>
        <begin position="896"/>
        <end position="932"/>
    </location>
</feature>
<dbReference type="PROSITE" id="PS50176">
    <property type="entry name" value="ARM_REPEAT"/>
    <property type="match status" value="2"/>
</dbReference>
<evidence type="ECO:0000256" key="2">
    <source>
        <dbReference type="ARBA" id="ARBA00004906"/>
    </source>
</evidence>
<dbReference type="PANTHER" id="PTHR23315">
    <property type="entry name" value="U BOX DOMAIN-CONTAINING"/>
    <property type="match status" value="1"/>
</dbReference>
<protein>
    <recommendedName>
        <fullName evidence="3">RING-type E3 ubiquitin transferase</fullName>
        <ecNumber evidence="3">2.3.2.27</ecNumber>
    </recommendedName>
</protein>
<dbReference type="GO" id="GO:0010029">
    <property type="term" value="P:regulation of seed germination"/>
    <property type="evidence" value="ECO:0007669"/>
    <property type="project" value="UniProtKB-ARBA"/>
</dbReference>
<dbReference type="AlphaFoldDB" id="A0A445D8B7"/>
<keyword evidence="11" id="KW-1185">Reference proteome</keyword>
<feature type="repeat" description="ARM" evidence="7">
    <location>
        <begin position="556"/>
        <end position="599"/>
    </location>
</feature>
<dbReference type="PANTHER" id="PTHR23315:SF307">
    <property type="entry name" value="U-BOX DOMAIN-CONTAINING PROTEIN 19"/>
    <property type="match status" value="1"/>
</dbReference>
<dbReference type="Gene3D" id="1.25.10.10">
    <property type="entry name" value="Leucine-rich Repeat Variant"/>
    <property type="match status" value="1"/>
</dbReference>
<dbReference type="EC" id="2.3.2.27" evidence="3"/>
<dbReference type="STRING" id="3818.A0A445D8B7"/>
<reference evidence="10 11" key="1">
    <citation type="submission" date="2019-01" db="EMBL/GenBank/DDBJ databases">
        <title>Sequencing of cultivated peanut Arachis hypogaea provides insights into genome evolution and oil improvement.</title>
        <authorList>
            <person name="Chen X."/>
        </authorList>
    </citation>
    <scope>NUCLEOTIDE SEQUENCE [LARGE SCALE GENOMIC DNA]</scope>
    <source>
        <strain evidence="11">cv. Fuhuasheng</strain>
        <tissue evidence="10">Leaves</tissue>
    </source>
</reference>
<dbReference type="GO" id="GO:0061630">
    <property type="term" value="F:ubiquitin protein ligase activity"/>
    <property type="evidence" value="ECO:0007669"/>
    <property type="project" value="UniProtKB-EC"/>
</dbReference>
<evidence type="ECO:0000256" key="4">
    <source>
        <dbReference type="ARBA" id="ARBA00022679"/>
    </source>
</evidence>
<feature type="compositionally biased region" description="Basic and acidic residues" evidence="8">
    <location>
        <begin position="749"/>
        <end position="763"/>
    </location>
</feature>
<dbReference type="InterPro" id="IPR016024">
    <property type="entry name" value="ARM-type_fold"/>
</dbReference>
<keyword evidence="6" id="KW-0833">Ubl conjugation pathway</keyword>
<comment type="caution">
    <text evidence="10">The sequence shown here is derived from an EMBL/GenBank/DDBJ whole genome shotgun (WGS) entry which is preliminary data.</text>
</comment>
<feature type="domain" description="U-box" evidence="9">
    <location>
        <begin position="283"/>
        <end position="357"/>
    </location>
</feature>
<evidence type="ECO:0000256" key="5">
    <source>
        <dbReference type="ARBA" id="ARBA00022737"/>
    </source>
</evidence>
<feature type="repeat" description="ARM" evidence="7">
    <location>
        <begin position="430"/>
        <end position="472"/>
    </location>
</feature>
<comment type="pathway">
    <text evidence="2">Protein modification; protein ubiquitination.</text>
</comment>
<gene>
    <name evidence="10" type="ORF">Ahy_A05g025305</name>
</gene>
<evidence type="ECO:0000256" key="3">
    <source>
        <dbReference type="ARBA" id="ARBA00012483"/>
    </source>
</evidence>
<organism evidence="10 11">
    <name type="scientific">Arachis hypogaea</name>
    <name type="common">Peanut</name>
    <dbReference type="NCBI Taxonomy" id="3818"/>
    <lineage>
        <taxon>Eukaryota</taxon>
        <taxon>Viridiplantae</taxon>
        <taxon>Streptophyta</taxon>
        <taxon>Embryophyta</taxon>
        <taxon>Tracheophyta</taxon>
        <taxon>Spermatophyta</taxon>
        <taxon>Magnoliopsida</taxon>
        <taxon>eudicotyledons</taxon>
        <taxon>Gunneridae</taxon>
        <taxon>Pentapetalae</taxon>
        <taxon>rosids</taxon>
        <taxon>fabids</taxon>
        <taxon>Fabales</taxon>
        <taxon>Fabaceae</taxon>
        <taxon>Papilionoideae</taxon>
        <taxon>50 kb inversion clade</taxon>
        <taxon>dalbergioids sensu lato</taxon>
        <taxon>Dalbergieae</taxon>
        <taxon>Pterocarpus clade</taxon>
        <taxon>Arachis</taxon>
    </lineage>
</organism>
<dbReference type="SUPFAM" id="SSF48371">
    <property type="entry name" value="ARM repeat"/>
    <property type="match status" value="1"/>
</dbReference>
<evidence type="ECO:0000256" key="1">
    <source>
        <dbReference type="ARBA" id="ARBA00000900"/>
    </source>
</evidence>
<dbReference type="SMART" id="SM00185">
    <property type="entry name" value="ARM"/>
    <property type="match status" value="4"/>
</dbReference>
<evidence type="ECO:0000256" key="6">
    <source>
        <dbReference type="ARBA" id="ARBA00022786"/>
    </source>
</evidence>
<dbReference type="PROSITE" id="PS51698">
    <property type="entry name" value="U_BOX"/>
    <property type="match status" value="1"/>
</dbReference>
<proteinExistence type="predicted"/>
<evidence type="ECO:0000256" key="8">
    <source>
        <dbReference type="SAM" id="MobiDB-lite"/>
    </source>
</evidence>
<dbReference type="CDD" id="cd16664">
    <property type="entry name" value="RING-Ubox_PUB"/>
    <property type="match status" value="1"/>
</dbReference>
<dbReference type="Pfam" id="PF25598">
    <property type="entry name" value="ARM_PUB"/>
    <property type="match status" value="1"/>
</dbReference>